<evidence type="ECO:0000313" key="18">
    <source>
        <dbReference type="EMBL" id="OPX42303.1"/>
    </source>
</evidence>
<comment type="subunit">
    <text evidence="4 16">Homooctamer.</text>
</comment>
<evidence type="ECO:0000256" key="6">
    <source>
        <dbReference type="ARBA" id="ARBA00020771"/>
    </source>
</evidence>
<evidence type="ECO:0000256" key="7">
    <source>
        <dbReference type="ARBA" id="ARBA00023133"/>
    </source>
</evidence>
<feature type="binding site" evidence="13">
    <location>
        <position position="204"/>
    </location>
    <ligand>
        <name>5-aminolevulinate</name>
        <dbReference type="ChEBI" id="CHEBI:356416"/>
        <label>1</label>
    </ligand>
</feature>
<dbReference type="FunFam" id="3.20.20.70:FF:000019">
    <property type="entry name" value="Delta-aminolevulinic acid dehydratase"/>
    <property type="match status" value="1"/>
</dbReference>
<keyword evidence="9 16" id="KW-0627">Porphyrin biosynthesis</keyword>
<keyword evidence="8 16" id="KW-0456">Lyase</keyword>
<comment type="caution">
    <text evidence="18">The sequence shown here is derived from an EMBL/GenBank/DDBJ whole genome shotgun (WGS) entry which is preliminary data.</text>
</comment>
<evidence type="ECO:0000256" key="16">
    <source>
        <dbReference type="RuleBase" id="RU000515"/>
    </source>
</evidence>
<comment type="catalytic activity">
    <reaction evidence="11 16">
        <text>2 5-aminolevulinate = porphobilinogen + 2 H2O + H(+)</text>
        <dbReference type="Rhea" id="RHEA:24064"/>
        <dbReference type="ChEBI" id="CHEBI:15377"/>
        <dbReference type="ChEBI" id="CHEBI:15378"/>
        <dbReference type="ChEBI" id="CHEBI:58126"/>
        <dbReference type="ChEBI" id="CHEBI:356416"/>
        <dbReference type="EC" id="4.2.1.24"/>
    </reaction>
</comment>
<evidence type="ECO:0000256" key="1">
    <source>
        <dbReference type="ARBA" id="ARBA00001947"/>
    </source>
</evidence>
<feature type="binding site" evidence="13">
    <location>
        <position position="273"/>
    </location>
    <ligand>
        <name>5-aminolevulinate</name>
        <dbReference type="ChEBI" id="CHEBI:356416"/>
        <label>2</label>
    </ligand>
</feature>
<dbReference type="UniPathway" id="UPA00251">
    <property type="reaction ID" value="UER00318"/>
</dbReference>
<feature type="binding site" evidence="13">
    <location>
        <position position="312"/>
    </location>
    <ligand>
        <name>5-aminolevulinate</name>
        <dbReference type="ChEBI" id="CHEBI:356416"/>
        <label>2</label>
    </ligand>
</feature>
<dbReference type="GO" id="GO:0008270">
    <property type="term" value="F:zinc ion binding"/>
    <property type="evidence" value="ECO:0007669"/>
    <property type="project" value="TreeGrafter"/>
</dbReference>
<dbReference type="GO" id="GO:0005829">
    <property type="term" value="C:cytosol"/>
    <property type="evidence" value="ECO:0007669"/>
    <property type="project" value="TreeGrafter"/>
</dbReference>
<dbReference type="InterPro" id="IPR030656">
    <property type="entry name" value="ALAD_AS"/>
</dbReference>
<dbReference type="PANTHER" id="PTHR11458">
    <property type="entry name" value="DELTA-AMINOLEVULINIC ACID DEHYDRATASE"/>
    <property type="match status" value="1"/>
</dbReference>
<reference evidence="18 19" key="1">
    <citation type="submission" date="2017-03" db="EMBL/GenBank/DDBJ databases">
        <title>Genome sequence of Clostridium hungatei DSM 14427.</title>
        <authorList>
            <person name="Poehlein A."/>
            <person name="Daniel R."/>
        </authorList>
    </citation>
    <scope>NUCLEOTIDE SEQUENCE [LARGE SCALE GENOMIC DNA]</scope>
    <source>
        <strain evidence="18 19">DSM 14427</strain>
    </source>
</reference>
<evidence type="ECO:0000256" key="17">
    <source>
        <dbReference type="RuleBase" id="RU004161"/>
    </source>
</evidence>
<dbReference type="SMART" id="SM01004">
    <property type="entry name" value="ALAD"/>
    <property type="match status" value="1"/>
</dbReference>
<sequence length="322" mass="35573">MELAKRPRRLRTSEGIRKLARETSLNIDDFIYPMFVVEGSGIEKEIPSMPGIMHYSVDRLLRELENVQKAGIPGVILFGIPDEKDETGTGAFLSDGIVQKALREAKKRYPELLFSADLCLCEYTSHGHCGIIKDEKIDNDLTLDILARAAVSLAEAGADIIAPSDMMDGRVGVIRKALDSQAFTDRAIMAYSVKYASSFYGPFRDAAGSTPAFGDRKTYQMDYHGRKEAMREIELDIAEGADIIMVKPALAYLDILHQAATRFDYPLAAYNVSGEYCMIKAAAQKGWIDERGAALEALTAIKRAGAQIIISYFAKDAALWLK</sequence>
<evidence type="ECO:0000313" key="19">
    <source>
        <dbReference type="Proteomes" id="UP000191554"/>
    </source>
</evidence>
<evidence type="ECO:0000256" key="15">
    <source>
        <dbReference type="PIRSR" id="PIRSR001415-5"/>
    </source>
</evidence>
<evidence type="ECO:0000256" key="2">
    <source>
        <dbReference type="ARBA" id="ARBA00004694"/>
    </source>
</evidence>
<feature type="binding site" evidence="14">
    <location>
        <position position="129"/>
    </location>
    <ligand>
        <name>Zn(2+)</name>
        <dbReference type="ChEBI" id="CHEBI:29105"/>
        <note>catalytic</note>
    </ligand>
</feature>
<protein>
    <recommendedName>
        <fullName evidence="6 16">Delta-aminolevulinic acid dehydratase</fullName>
        <ecNumber evidence="5 16">4.2.1.24</ecNumber>
    </recommendedName>
</protein>
<dbReference type="EMBL" id="MZGX01000031">
    <property type="protein sequence ID" value="OPX42303.1"/>
    <property type="molecule type" value="Genomic_DNA"/>
</dbReference>
<feature type="binding site" evidence="14">
    <location>
        <position position="121"/>
    </location>
    <ligand>
        <name>Zn(2+)</name>
        <dbReference type="ChEBI" id="CHEBI:29105"/>
        <note>catalytic</note>
    </ligand>
</feature>
<dbReference type="EC" id="4.2.1.24" evidence="5 16"/>
<comment type="cofactor">
    <cofactor evidence="1">
        <name>Zn(2+)</name>
        <dbReference type="ChEBI" id="CHEBI:29105"/>
    </cofactor>
</comment>
<proteinExistence type="inferred from homology"/>
<feature type="binding site" evidence="13">
    <location>
        <position position="216"/>
    </location>
    <ligand>
        <name>5-aminolevulinate</name>
        <dbReference type="ChEBI" id="CHEBI:356416"/>
        <label>1</label>
    </ligand>
</feature>
<dbReference type="AlphaFoldDB" id="A0A1V4SEY5"/>
<dbReference type="GO" id="GO:0006782">
    <property type="term" value="P:protoporphyrinogen IX biosynthetic process"/>
    <property type="evidence" value="ECO:0007669"/>
    <property type="project" value="UniProtKB-UniPathway"/>
</dbReference>
<feature type="active site" description="Schiff-base intermediate with substrate" evidence="12">
    <location>
        <position position="247"/>
    </location>
</feature>
<comment type="pathway">
    <text evidence="2">Porphyrin-containing compound metabolism; protoporphyrin-IX biosynthesis; coproporphyrinogen-III from 5-aminolevulinate: step 1/4.</text>
</comment>
<evidence type="ECO:0000256" key="11">
    <source>
        <dbReference type="ARBA" id="ARBA00047651"/>
    </source>
</evidence>
<accession>A0A1V4SEY5</accession>
<feature type="binding site" evidence="14">
    <location>
        <position position="119"/>
    </location>
    <ligand>
        <name>Zn(2+)</name>
        <dbReference type="ChEBI" id="CHEBI:29105"/>
        <note>catalytic</note>
    </ligand>
</feature>
<name>A0A1V4SEY5_RUMHU</name>
<keyword evidence="19" id="KW-1185">Reference proteome</keyword>
<dbReference type="PRINTS" id="PR00144">
    <property type="entry name" value="DALDHYDRTASE"/>
</dbReference>
<dbReference type="Pfam" id="PF00490">
    <property type="entry name" value="ALAD"/>
    <property type="match status" value="1"/>
</dbReference>
<comment type="function">
    <text evidence="10">Catalyzes an early step in the biosynthesis of tetrapyrroles. Binds two molecules of 5-aminolevulinate per subunit, each at a distinct site, and catalyzes their condensation to form porphobilinogen.</text>
</comment>
<dbReference type="RefSeq" id="WP_080066236.1">
    <property type="nucleotide sequence ID" value="NZ_MZGX01000031.1"/>
</dbReference>
<keyword evidence="7" id="KW-0350">Heme biosynthesis</keyword>
<dbReference type="InterPro" id="IPR001731">
    <property type="entry name" value="ALAD"/>
</dbReference>
<dbReference type="PANTHER" id="PTHR11458:SF0">
    <property type="entry name" value="DELTA-AMINOLEVULINIC ACID DEHYDRATASE"/>
    <property type="match status" value="1"/>
</dbReference>
<evidence type="ECO:0000256" key="14">
    <source>
        <dbReference type="PIRSR" id="PIRSR001415-3"/>
    </source>
</evidence>
<organism evidence="18 19">
    <name type="scientific">Ruminiclostridium hungatei</name>
    <name type="common">Clostridium hungatei</name>
    <dbReference type="NCBI Taxonomy" id="48256"/>
    <lineage>
        <taxon>Bacteria</taxon>
        <taxon>Bacillati</taxon>
        <taxon>Bacillota</taxon>
        <taxon>Clostridia</taxon>
        <taxon>Eubacteriales</taxon>
        <taxon>Oscillospiraceae</taxon>
        <taxon>Ruminiclostridium</taxon>
    </lineage>
</organism>
<keyword evidence="14" id="KW-0479">Metal-binding</keyword>
<dbReference type="NCBIfam" id="NF006762">
    <property type="entry name" value="PRK09283.1"/>
    <property type="match status" value="1"/>
</dbReference>
<dbReference type="PROSITE" id="PS00169">
    <property type="entry name" value="D_ALA_DEHYDRATASE"/>
    <property type="match status" value="1"/>
</dbReference>
<dbReference type="InterPro" id="IPR013785">
    <property type="entry name" value="Aldolase_TIM"/>
</dbReference>
<evidence type="ECO:0000256" key="5">
    <source>
        <dbReference type="ARBA" id="ARBA00012053"/>
    </source>
</evidence>
<evidence type="ECO:0000256" key="8">
    <source>
        <dbReference type="ARBA" id="ARBA00023239"/>
    </source>
</evidence>
<evidence type="ECO:0000256" key="13">
    <source>
        <dbReference type="PIRSR" id="PIRSR001415-2"/>
    </source>
</evidence>
<dbReference type="CDD" id="cd00384">
    <property type="entry name" value="ALAD_PBGS"/>
    <property type="match status" value="1"/>
</dbReference>
<dbReference type="Gene3D" id="3.20.20.70">
    <property type="entry name" value="Aldolase class I"/>
    <property type="match status" value="1"/>
</dbReference>
<dbReference type="GO" id="GO:0004655">
    <property type="term" value="F:porphobilinogen synthase activity"/>
    <property type="evidence" value="ECO:0007669"/>
    <property type="project" value="UniProtKB-EC"/>
</dbReference>
<keyword evidence="15" id="KW-0460">Magnesium</keyword>
<feature type="active site" description="Schiff-base intermediate with substrate" evidence="12">
    <location>
        <position position="194"/>
    </location>
</feature>
<evidence type="ECO:0000256" key="9">
    <source>
        <dbReference type="ARBA" id="ARBA00023244"/>
    </source>
</evidence>
<evidence type="ECO:0000256" key="3">
    <source>
        <dbReference type="ARBA" id="ARBA00008055"/>
    </source>
</evidence>
<evidence type="ECO:0000256" key="10">
    <source>
        <dbReference type="ARBA" id="ARBA00025628"/>
    </source>
</evidence>
<evidence type="ECO:0000256" key="4">
    <source>
        <dbReference type="ARBA" id="ARBA00011823"/>
    </source>
</evidence>
<comment type="similarity">
    <text evidence="3 17">Belongs to the ALAD family.</text>
</comment>
<gene>
    <name evidence="18" type="primary">hemB</name>
    <name evidence="18" type="ORF">CLHUN_38240</name>
</gene>
<dbReference type="STRING" id="48256.CLHUN_38240"/>
<keyword evidence="14" id="KW-0862">Zinc</keyword>
<evidence type="ECO:0000256" key="12">
    <source>
        <dbReference type="PIRSR" id="PIRSR001415-1"/>
    </source>
</evidence>
<dbReference type="Proteomes" id="UP000191554">
    <property type="component" value="Unassembled WGS sequence"/>
</dbReference>
<dbReference type="OrthoDB" id="9805001at2"/>
<dbReference type="SUPFAM" id="SSF51569">
    <property type="entry name" value="Aldolase"/>
    <property type="match status" value="1"/>
</dbReference>
<feature type="binding site" evidence="15">
    <location>
        <position position="232"/>
    </location>
    <ligand>
        <name>Mg(2+)</name>
        <dbReference type="ChEBI" id="CHEBI:18420"/>
    </ligand>
</feature>
<dbReference type="PIRSF" id="PIRSF001415">
    <property type="entry name" value="Porphbilin_synth"/>
    <property type="match status" value="1"/>
</dbReference>